<dbReference type="AlphaFoldDB" id="A0A6J6FSQ2"/>
<gene>
    <name evidence="6" type="ORF">UFOPK1826_00118</name>
</gene>
<sequence length="368" mass="40523">MSNNRPLVEVAWFAALCDDDYEFLGVPDEDLQSSWAHCSEIVRRAEINGFDNVLLPSGYSLGIDATTFAAGIATQTKQIRLLLALRLGELVVPQLARQVATLQQISNSRLVINAISSEMPGEQLNSEARYRRTTEYLYALGELLEGRAINLDGEFLQLSVEPPRIVKQNLGCPPIYFGGLSEAARDCAAASADVYLMWPDTTAKVSSVIVDLKLRAQQFDRSLKFGWRSHVIVRETEREAREAARRLLSRLDPVVGDAIRARSLDATSTGVNRQTELRTGSDDEGYIEQNLWTGVGRARSGAGIAIVGDPDQVTAKLNELADAGVSSFILSGYPHLKECDLFSRYVLPQINHGPLTLSHTQVALHEQN</sequence>
<dbReference type="GO" id="GO:0046306">
    <property type="term" value="P:alkanesulfonate catabolic process"/>
    <property type="evidence" value="ECO:0007669"/>
    <property type="project" value="TreeGrafter"/>
</dbReference>
<dbReference type="Pfam" id="PF00296">
    <property type="entry name" value="Bac_luciferase"/>
    <property type="match status" value="1"/>
</dbReference>
<keyword evidence="1" id="KW-0285">Flavoprotein</keyword>
<evidence type="ECO:0000256" key="4">
    <source>
        <dbReference type="ARBA" id="ARBA00023033"/>
    </source>
</evidence>
<evidence type="ECO:0000313" key="6">
    <source>
        <dbReference type="EMBL" id="CAB4592076.1"/>
    </source>
</evidence>
<proteinExistence type="predicted"/>
<dbReference type="SUPFAM" id="SSF51679">
    <property type="entry name" value="Bacterial luciferase-like"/>
    <property type="match status" value="1"/>
</dbReference>
<dbReference type="GO" id="GO:0008726">
    <property type="term" value="F:alkanesulfonate monooxygenase activity"/>
    <property type="evidence" value="ECO:0007669"/>
    <property type="project" value="TreeGrafter"/>
</dbReference>
<dbReference type="InterPro" id="IPR036661">
    <property type="entry name" value="Luciferase-like_sf"/>
</dbReference>
<dbReference type="InterPro" id="IPR050172">
    <property type="entry name" value="SsuD_RutA_monooxygenase"/>
</dbReference>
<evidence type="ECO:0000256" key="1">
    <source>
        <dbReference type="ARBA" id="ARBA00022630"/>
    </source>
</evidence>
<name>A0A6J6FSQ2_9ZZZZ</name>
<evidence type="ECO:0000256" key="3">
    <source>
        <dbReference type="ARBA" id="ARBA00023002"/>
    </source>
</evidence>
<keyword evidence="3" id="KW-0560">Oxidoreductase</keyword>
<keyword evidence="4" id="KW-0503">Monooxygenase</keyword>
<accession>A0A6J6FSQ2</accession>
<evidence type="ECO:0000259" key="5">
    <source>
        <dbReference type="Pfam" id="PF00296"/>
    </source>
</evidence>
<dbReference type="PANTHER" id="PTHR42847">
    <property type="entry name" value="ALKANESULFONATE MONOOXYGENASE"/>
    <property type="match status" value="1"/>
</dbReference>
<dbReference type="EMBL" id="CAEZUN010000009">
    <property type="protein sequence ID" value="CAB4592076.1"/>
    <property type="molecule type" value="Genomic_DNA"/>
</dbReference>
<organism evidence="6">
    <name type="scientific">freshwater metagenome</name>
    <dbReference type="NCBI Taxonomy" id="449393"/>
    <lineage>
        <taxon>unclassified sequences</taxon>
        <taxon>metagenomes</taxon>
        <taxon>ecological metagenomes</taxon>
    </lineage>
</organism>
<evidence type="ECO:0000256" key="2">
    <source>
        <dbReference type="ARBA" id="ARBA00022643"/>
    </source>
</evidence>
<dbReference type="Gene3D" id="3.20.20.30">
    <property type="entry name" value="Luciferase-like domain"/>
    <property type="match status" value="1"/>
</dbReference>
<keyword evidence="2" id="KW-0288">FMN</keyword>
<protein>
    <submittedName>
        <fullName evidence="6">Unannotated protein</fullName>
    </submittedName>
</protein>
<feature type="domain" description="Luciferase-like" evidence="5">
    <location>
        <begin position="33"/>
        <end position="326"/>
    </location>
</feature>
<dbReference type="InterPro" id="IPR011251">
    <property type="entry name" value="Luciferase-like_dom"/>
</dbReference>
<reference evidence="6" key="1">
    <citation type="submission" date="2020-05" db="EMBL/GenBank/DDBJ databases">
        <authorList>
            <person name="Chiriac C."/>
            <person name="Salcher M."/>
            <person name="Ghai R."/>
            <person name="Kavagutti S V."/>
        </authorList>
    </citation>
    <scope>NUCLEOTIDE SEQUENCE</scope>
</reference>
<dbReference type="PANTHER" id="PTHR42847:SF4">
    <property type="entry name" value="ALKANESULFONATE MONOOXYGENASE-RELATED"/>
    <property type="match status" value="1"/>
</dbReference>